<organism evidence="2 3">
    <name type="scientific">Prorocentrum cordatum</name>
    <dbReference type="NCBI Taxonomy" id="2364126"/>
    <lineage>
        <taxon>Eukaryota</taxon>
        <taxon>Sar</taxon>
        <taxon>Alveolata</taxon>
        <taxon>Dinophyceae</taxon>
        <taxon>Prorocentrales</taxon>
        <taxon>Prorocentraceae</taxon>
        <taxon>Prorocentrum</taxon>
    </lineage>
</organism>
<proteinExistence type="predicted"/>
<evidence type="ECO:0008006" key="4">
    <source>
        <dbReference type="Google" id="ProtNLM"/>
    </source>
</evidence>
<name>A0ABN9XC80_9DINO</name>
<protein>
    <recommendedName>
        <fullName evidence="4">C2H2-type domain-containing protein</fullName>
    </recommendedName>
</protein>
<feature type="signal peptide" evidence="1">
    <location>
        <begin position="1"/>
        <end position="19"/>
    </location>
</feature>
<reference evidence="2" key="1">
    <citation type="submission" date="2023-10" db="EMBL/GenBank/DDBJ databases">
        <authorList>
            <person name="Chen Y."/>
            <person name="Shah S."/>
            <person name="Dougan E. K."/>
            <person name="Thang M."/>
            <person name="Chan C."/>
        </authorList>
    </citation>
    <scope>NUCLEOTIDE SEQUENCE [LARGE SCALE GENOMIC DNA]</scope>
</reference>
<dbReference type="Proteomes" id="UP001189429">
    <property type="component" value="Unassembled WGS sequence"/>
</dbReference>
<evidence type="ECO:0000256" key="1">
    <source>
        <dbReference type="SAM" id="SignalP"/>
    </source>
</evidence>
<dbReference type="EMBL" id="CAUYUJ010020286">
    <property type="protein sequence ID" value="CAK0897163.1"/>
    <property type="molecule type" value="Genomic_DNA"/>
</dbReference>
<sequence>MLPVLLITILIILPFAVLGSRGVKAEVLRVQLGIRAAAAMPETLEISKEAKSGNGTLENVGIKLDGQFKCPHCRQAFSDDKARQLHLKFQCPTAIAKQINPIGD</sequence>
<keyword evidence="1" id="KW-0732">Signal</keyword>
<evidence type="ECO:0000313" key="3">
    <source>
        <dbReference type="Proteomes" id="UP001189429"/>
    </source>
</evidence>
<keyword evidence="3" id="KW-1185">Reference proteome</keyword>
<accession>A0ABN9XC80</accession>
<comment type="caution">
    <text evidence="2">The sequence shown here is derived from an EMBL/GenBank/DDBJ whole genome shotgun (WGS) entry which is preliminary data.</text>
</comment>
<gene>
    <name evidence="2" type="ORF">PCOR1329_LOCUS75422</name>
</gene>
<evidence type="ECO:0000313" key="2">
    <source>
        <dbReference type="EMBL" id="CAK0897163.1"/>
    </source>
</evidence>
<feature type="chain" id="PRO_5046216751" description="C2H2-type domain-containing protein" evidence="1">
    <location>
        <begin position="20"/>
        <end position="104"/>
    </location>
</feature>